<proteinExistence type="inferred from homology"/>
<name>A0A0P1EUZ5_9RHOB</name>
<feature type="transmembrane region" description="Helical" evidence="8">
    <location>
        <begin position="224"/>
        <end position="242"/>
    </location>
</feature>
<evidence type="ECO:0000256" key="2">
    <source>
        <dbReference type="ARBA" id="ARBA00010145"/>
    </source>
</evidence>
<evidence type="ECO:0000256" key="4">
    <source>
        <dbReference type="ARBA" id="ARBA00022475"/>
    </source>
</evidence>
<evidence type="ECO:0000313" key="10">
    <source>
        <dbReference type="Proteomes" id="UP000054823"/>
    </source>
</evidence>
<feature type="transmembrane region" description="Helical" evidence="8">
    <location>
        <begin position="125"/>
        <end position="147"/>
    </location>
</feature>
<keyword evidence="6 8" id="KW-1133">Transmembrane helix</keyword>
<evidence type="ECO:0000256" key="5">
    <source>
        <dbReference type="ARBA" id="ARBA00022692"/>
    </source>
</evidence>
<dbReference type="GO" id="GO:0055085">
    <property type="term" value="P:transmembrane transport"/>
    <property type="evidence" value="ECO:0007669"/>
    <property type="project" value="InterPro"/>
</dbReference>
<comment type="similarity">
    <text evidence="2">Belongs to the auxin efflux carrier (TC 2.A.69) family.</text>
</comment>
<gene>
    <name evidence="9" type="ORF">SHM7688_03853</name>
</gene>
<evidence type="ECO:0000256" key="7">
    <source>
        <dbReference type="ARBA" id="ARBA00023136"/>
    </source>
</evidence>
<sequence>MNVTAAFLPIILTMLCGYGLALRGVIDKAGWTAIETLSFKLLIPVVLIRSIAQSDLAPVAFAGVISATVLTLGICAMAVFIFRALRGKGRLPDQDFTTLMQTTTRWNAFIALAAAELLSGPETLILIAAAMAVLIPLINIFNIVVLARYGTVSLTPQAVVLQIAKNPLVQGCAIGLVINLSGLDLPPVASQTLDLIGRAALGIGLLTVGAALSIKRLLHITPTIATGIAFRLILCPLIFLLLSKGFGLSPLETLAGLMVLAVPAASNGYIVAKQMGGNADLYADILSWQTILSMGILPLYISVLPLI</sequence>
<organism evidence="9 10">
    <name type="scientific">Shimia marina</name>
    <dbReference type="NCBI Taxonomy" id="321267"/>
    <lineage>
        <taxon>Bacteria</taxon>
        <taxon>Pseudomonadati</taxon>
        <taxon>Pseudomonadota</taxon>
        <taxon>Alphaproteobacteria</taxon>
        <taxon>Rhodobacterales</taxon>
        <taxon>Roseobacteraceae</taxon>
    </lineage>
</organism>
<evidence type="ECO:0000256" key="8">
    <source>
        <dbReference type="SAM" id="Phobius"/>
    </source>
</evidence>
<dbReference type="PANTHER" id="PTHR36838">
    <property type="entry name" value="AUXIN EFFLUX CARRIER FAMILY PROTEIN"/>
    <property type="match status" value="1"/>
</dbReference>
<accession>A0A0P1EUZ5</accession>
<evidence type="ECO:0000256" key="3">
    <source>
        <dbReference type="ARBA" id="ARBA00022448"/>
    </source>
</evidence>
<dbReference type="STRING" id="321267.SHM7688_03853"/>
<dbReference type="Pfam" id="PF03547">
    <property type="entry name" value="Mem_trans"/>
    <property type="match status" value="2"/>
</dbReference>
<feature type="transmembrane region" description="Helical" evidence="8">
    <location>
        <begin position="58"/>
        <end position="82"/>
    </location>
</feature>
<dbReference type="AlphaFoldDB" id="A0A0P1EUZ5"/>
<dbReference type="GO" id="GO:0005886">
    <property type="term" value="C:plasma membrane"/>
    <property type="evidence" value="ECO:0007669"/>
    <property type="project" value="UniProtKB-SubCell"/>
</dbReference>
<evidence type="ECO:0000313" key="9">
    <source>
        <dbReference type="EMBL" id="CUH54383.1"/>
    </source>
</evidence>
<keyword evidence="5 8" id="KW-0812">Transmembrane</keyword>
<dbReference type="RefSeq" id="WP_058241506.1">
    <property type="nucleotide sequence ID" value="NZ_CYPW01000040.1"/>
</dbReference>
<dbReference type="Gene3D" id="1.20.1530.20">
    <property type="match status" value="1"/>
</dbReference>
<evidence type="ECO:0000256" key="6">
    <source>
        <dbReference type="ARBA" id="ARBA00022989"/>
    </source>
</evidence>
<keyword evidence="3" id="KW-0813">Transport</keyword>
<feature type="transmembrane region" description="Helical" evidence="8">
    <location>
        <begin position="281"/>
        <end position="301"/>
    </location>
</feature>
<keyword evidence="10" id="KW-1185">Reference proteome</keyword>
<dbReference type="EMBL" id="CYPW01000040">
    <property type="protein sequence ID" value="CUH54383.1"/>
    <property type="molecule type" value="Genomic_DNA"/>
</dbReference>
<feature type="transmembrane region" description="Helical" evidence="8">
    <location>
        <begin position="254"/>
        <end position="272"/>
    </location>
</feature>
<keyword evidence="7 8" id="KW-0472">Membrane</keyword>
<feature type="transmembrane region" description="Helical" evidence="8">
    <location>
        <begin position="33"/>
        <end position="52"/>
    </location>
</feature>
<dbReference type="InterPro" id="IPR038770">
    <property type="entry name" value="Na+/solute_symporter_sf"/>
</dbReference>
<dbReference type="PANTHER" id="PTHR36838:SF4">
    <property type="entry name" value="AUXIN EFFLUX CARRIER FAMILY PROTEIN"/>
    <property type="match status" value="1"/>
</dbReference>
<protein>
    <submittedName>
        <fullName evidence="9">Putative transporter YfdV</fullName>
    </submittedName>
</protein>
<reference evidence="9 10" key="1">
    <citation type="submission" date="2015-09" db="EMBL/GenBank/DDBJ databases">
        <authorList>
            <consortium name="Swine Surveillance"/>
        </authorList>
    </citation>
    <scope>NUCLEOTIDE SEQUENCE [LARGE SCALE GENOMIC DNA]</scope>
    <source>
        <strain evidence="9 10">CECT 7688</strain>
    </source>
</reference>
<dbReference type="InterPro" id="IPR004776">
    <property type="entry name" value="Mem_transp_PIN-like"/>
</dbReference>
<comment type="subcellular location">
    <subcellularLocation>
        <location evidence="1">Cell membrane</location>
        <topology evidence="1">Multi-pass membrane protein</topology>
    </subcellularLocation>
</comment>
<feature type="transmembrane region" description="Helical" evidence="8">
    <location>
        <begin position="168"/>
        <end position="189"/>
    </location>
</feature>
<dbReference type="OrthoDB" id="9805563at2"/>
<evidence type="ECO:0000256" key="1">
    <source>
        <dbReference type="ARBA" id="ARBA00004651"/>
    </source>
</evidence>
<dbReference type="Proteomes" id="UP000054823">
    <property type="component" value="Unassembled WGS sequence"/>
</dbReference>
<feature type="transmembrane region" description="Helical" evidence="8">
    <location>
        <begin position="6"/>
        <end position="26"/>
    </location>
</feature>
<keyword evidence="4" id="KW-1003">Cell membrane</keyword>
<feature type="transmembrane region" description="Helical" evidence="8">
    <location>
        <begin position="195"/>
        <end position="212"/>
    </location>
</feature>